<sequence length="232" mass="26606">MLGWMNKSVNPSNNGVTGKECNPVSTKTPYLLIRILDTHSRLSKNRSLDLASFLLCQRFVEQALTMSSNLSDTVMKGFKLESIPIYASLVPTQPSMLFVYSATSHGSTSHKTIFDSLHENGLDFVIYFQNTPTTLFYRNLGKLKYIFNFHQFDLKFKKHAREGKLPSLTVIEPRYFDLKGLPANGDHPSHDVYETLRSSPQWNQTLLVITYEEHNGFFDHVNNRLNRVGREK</sequence>
<dbReference type="PANTHER" id="PTHR31956:SF2">
    <property type="entry name" value="NON-SPECIFIC PHOSPHOLIPASE C6"/>
    <property type="match status" value="1"/>
</dbReference>
<dbReference type="Gene3D" id="3.40.720.10">
    <property type="entry name" value="Alkaline Phosphatase, subunit A"/>
    <property type="match status" value="1"/>
</dbReference>
<dbReference type="GO" id="GO:0016788">
    <property type="term" value="F:hydrolase activity, acting on ester bonds"/>
    <property type="evidence" value="ECO:0007669"/>
    <property type="project" value="InterPro"/>
</dbReference>
<dbReference type="Pfam" id="PF04185">
    <property type="entry name" value="Phosphoesterase"/>
    <property type="match status" value="1"/>
</dbReference>
<dbReference type="PANTHER" id="PTHR31956">
    <property type="entry name" value="NON-SPECIFIC PHOSPHOLIPASE C4-RELATED"/>
    <property type="match status" value="1"/>
</dbReference>
<accession>A0A822Y820</accession>
<reference evidence="3 4" key="1">
    <citation type="journal article" date="2020" name="Mol. Biol. Evol.">
        <title>Distinct Expression and Methylation Patterns for Genes with Different Fates following a Single Whole-Genome Duplication in Flowering Plants.</title>
        <authorList>
            <person name="Shi T."/>
            <person name="Rahmani R.S."/>
            <person name="Gugger P.F."/>
            <person name="Wang M."/>
            <person name="Li H."/>
            <person name="Zhang Y."/>
            <person name="Li Z."/>
            <person name="Wang Q."/>
            <person name="Van de Peer Y."/>
            <person name="Marchal K."/>
            <person name="Chen J."/>
        </authorList>
    </citation>
    <scope>NUCLEOTIDE SEQUENCE [LARGE SCALE GENOMIC DNA]</scope>
    <source>
        <tissue evidence="3">Leaf</tissue>
    </source>
</reference>
<evidence type="ECO:0000313" key="3">
    <source>
        <dbReference type="EMBL" id="DAD27721.1"/>
    </source>
</evidence>
<feature type="region of interest" description="Disordered" evidence="2">
    <location>
        <begin position="1"/>
        <end position="21"/>
    </location>
</feature>
<gene>
    <name evidence="3" type="ORF">HUJ06_029189</name>
</gene>
<evidence type="ECO:0000256" key="1">
    <source>
        <dbReference type="ARBA" id="ARBA00022801"/>
    </source>
</evidence>
<keyword evidence="1" id="KW-0378">Hydrolase</keyword>
<dbReference type="InterPro" id="IPR017850">
    <property type="entry name" value="Alkaline_phosphatase_core_sf"/>
</dbReference>
<evidence type="ECO:0000256" key="2">
    <source>
        <dbReference type="SAM" id="MobiDB-lite"/>
    </source>
</evidence>
<feature type="compositionally biased region" description="Polar residues" evidence="2">
    <location>
        <begin position="7"/>
        <end position="16"/>
    </location>
</feature>
<evidence type="ECO:0000313" key="4">
    <source>
        <dbReference type="Proteomes" id="UP000607653"/>
    </source>
</evidence>
<dbReference type="EMBL" id="DUZY01000002">
    <property type="protein sequence ID" value="DAD27721.1"/>
    <property type="molecule type" value="Genomic_DNA"/>
</dbReference>
<name>A0A822Y820_NELNU</name>
<dbReference type="AlphaFoldDB" id="A0A822Y820"/>
<protein>
    <submittedName>
        <fullName evidence="3">Uncharacterized protein</fullName>
    </submittedName>
</protein>
<keyword evidence="4" id="KW-1185">Reference proteome</keyword>
<proteinExistence type="predicted"/>
<dbReference type="GO" id="GO:0006796">
    <property type="term" value="P:phosphate-containing compound metabolic process"/>
    <property type="evidence" value="ECO:0007669"/>
    <property type="project" value="UniProtKB-ARBA"/>
</dbReference>
<organism evidence="3 4">
    <name type="scientific">Nelumbo nucifera</name>
    <name type="common">Sacred lotus</name>
    <dbReference type="NCBI Taxonomy" id="4432"/>
    <lineage>
        <taxon>Eukaryota</taxon>
        <taxon>Viridiplantae</taxon>
        <taxon>Streptophyta</taxon>
        <taxon>Embryophyta</taxon>
        <taxon>Tracheophyta</taxon>
        <taxon>Spermatophyta</taxon>
        <taxon>Magnoliopsida</taxon>
        <taxon>Proteales</taxon>
        <taxon>Nelumbonaceae</taxon>
        <taxon>Nelumbo</taxon>
    </lineage>
</organism>
<comment type="caution">
    <text evidence="3">The sequence shown here is derived from an EMBL/GenBank/DDBJ whole genome shotgun (WGS) entry which is preliminary data.</text>
</comment>
<dbReference type="InterPro" id="IPR007312">
    <property type="entry name" value="Phosphoesterase"/>
</dbReference>
<dbReference type="Proteomes" id="UP000607653">
    <property type="component" value="Unassembled WGS sequence"/>
</dbReference>